<dbReference type="AlphaFoldDB" id="A0A1S7LM70"/>
<dbReference type="Gene3D" id="3.40.50.20">
    <property type="match status" value="1"/>
</dbReference>
<feature type="binding site" evidence="6">
    <location>
        <position position="167"/>
    </location>
    <ligand>
        <name>acetyl-CoA</name>
        <dbReference type="ChEBI" id="CHEBI:57288"/>
    </ligand>
</feature>
<dbReference type="PROSITE" id="PS00101">
    <property type="entry name" value="HEXAPEP_TRANSFERASES"/>
    <property type="match status" value="1"/>
</dbReference>
<evidence type="ECO:0000256" key="6">
    <source>
        <dbReference type="PIRSR" id="PIRSR620019-2"/>
    </source>
</evidence>
<comment type="similarity">
    <text evidence="1">Belongs to the transferase hexapeptide repeat family.</text>
</comment>
<evidence type="ECO:0000259" key="7">
    <source>
        <dbReference type="Pfam" id="PF17836"/>
    </source>
</evidence>
<evidence type="ECO:0000256" key="3">
    <source>
        <dbReference type="ARBA" id="ARBA00022737"/>
    </source>
</evidence>
<dbReference type="InterPro" id="IPR011004">
    <property type="entry name" value="Trimer_LpxA-like_sf"/>
</dbReference>
<dbReference type="EMBL" id="LO017727">
    <property type="protein sequence ID" value="CRH06846.1"/>
    <property type="molecule type" value="Genomic_DNA"/>
</dbReference>
<dbReference type="InterPro" id="IPR050179">
    <property type="entry name" value="Trans_hexapeptide_repeat"/>
</dbReference>
<dbReference type="InterPro" id="IPR020019">
    <property type="entry name" value="AcTrfase_PglD-like"/>
</dbReference>
<dbReference type="PANTHER" id="PTHR43300:SF7">
    <property type="entry name" value="UDP-N-ACETYLBACILLOSAMINE N-ACETYLTRANSFERASE"/>
    <property type="match status" value="1"/>
</dbReference>
<organism evidence="8">
    <name type="scientific">Magnetococcus massalia (strain MO-1)</name>
    <dbReference type="NCBI Taxonomy" id="451514"/>
    <lineage>
        <taxon>Bacteria</taxon>
        <taxon>Pseudomonadati</taxon>
        <taxon>Pseudomonadota</taxon>
        <taxon>Magnetococcia</taxon>
        <taxon>Magnetococcales</taxon>
        <taxon>Magnetococcaceae</taxon>
        <taxon>Magnetococcus</taxon>
    </lineage>
</organism>
<accession>A0A1S7LM70</accession>
<dbReference type="Pfam" id="PF00132">
    <property type="entry name" value="Hexapep"/>
    <property type="match status" value="1"/>
</dbReference>
<feature type="site" description="Increases basicity of active site His" evidence="5">
    <location>
        <position position="138"/>
    </location>
</feature>
<feature type="active site" description="Proton acceptor" evidence="5">
    <location>
        <position position="137"/>
    </location>
</feature>
<name>A0A1S7LM70_MAGMO</name>
<evidence type="ECO:0000256" key="4">
    <source>
        <dbReference type="ARBA" id="ARBA00023315"/>
    </source>
</evidence>
<keyword evidence="3" id="KW-0677">Repeat</keyword>
<evidence type="ECO:0000256" key="2">
    <source>
        <dbReference type="ARBA" id="ARBA00022679"/>
    </source>
</evidence>
<proteinExistence type="inferred from homology"/>
<dbReference type="InterPro" id="IPR018357">
    <property type="entry name" value="Hexapep_transf_CS"/>
</dbReference>
<evidence type="ECO:0000256" key="5">
    <source>
        <dbReference type="PIRSR" id="PIRSR620019-1"/>
    </source>
</evidence>
<dbReference type="GO" id="GO:0016746">
    <property type="term" value="F:acyltransferase activity"/>
    <property type="evidence" value="ECO:0007669"/>
    <property type="project" value="UniProtKB-KW"/>
</dbReference>
<feature type="binding site" evidence="6">
    <location>
        <position position="70"/>
    </location>
    <ligand>
        <name>substrate</name>
    </ligand>
</feature>
<gene>
    <name evidence="8" type="ORF">MAGMO_2693</name>
</gene>
<dbReference type="InterPro" id="IPR041561">
    <property type="entry name" value="PglD_N"/>
</dbReference>
<dbReference type="SUPFAM" id="SSF51161">
    <property type="entry name" value="Trimeric LpxA-like enzymes"/>
    <property type="match status" value="1"/>
</dbReference>
<evidence type="ECO:0000313" key="8">
    <source>
        <dbReference type="EMBL" id="CRH06846.1"/>
    </source>
</evidence>
<dbReference type="Gene3D" id="2.160.10.10">
    <property type="entry name" value="Hexapeptide repeat proteins"/>
    <property type="match status" value="1"/>
</dbReference>
<feature type="domain" description="PglD N-terminal" evidence="7">
    <location>
        <begin position="5"/>
        <end position="80"/>
    </location>
</feature>
<evidence type="ECO:0000256" key="1">
    <source>
        <dbReference type="ARBA" id="ARBA00007274"/>
    </source>
</evidence>
<dbReference type="Pfam" id="PF17836">
    <property type="entry name" value="PglD_N"/>
    <property type="match status" value="1"/>
</dbReference>
<dbReference type="CDD" id="cd03360">
    <property type="entry name" value="LbH_AT_putative"/>
    <property type="match status" value="1"/>
</dbReference>
<keyword evidence="4" id="KW-0012">Acyltransferase</keyword>
<keyword evidence="2 8" id="KW-0808">Transferase</keyword>
<sequence length="206" mass="21013">MVKEQLYILGAGGHAKVVADAAQASGQWREIILLDRCSAPYAVGPWQVLPEPQDPSTLAGRGVQFICGMGDNRLRLKLQTRWEALGLAFATVIHPAGVVSPLADLGPGSFVAAGGVVNIDTTIGRCVVINTGATVDHDCQLADGCQIAPGAHLGGGVRVGEATMVGIGAVIKLGCHVGRDVTIGVGAAVVTAVPDGVIVKGVPGRW</sequence>
<dbReference type="InterPro" id="IPR001451">
    <property type="entry name" value="Hexapep"/>
</dbReference>
<dbReference type="NCBIfam" id="TIGR03570">
    <property type="entry name" value="NeuD_NnaD"/>
    <property type="match status" value="1"/>
</dbReference>
<protein>
    <submittedName>
        <fullName evidence="8">Putative acetyltransferase [Include 4 Bacterial transferase hexapeptide repeat]</fullName>
    </submittedName>
</protein>
<reference evidence="8" key="1">
    <citation type="submission" date="2015-04" db="EMBL/GenBank/DDBJ databases">
        <authorList>
            <person name="Syromyatnikov M.Y."/>
            <person name="Popov V.N."/>
        </authorList>
    </citation>
    <scope>NUCLEOTIDE SEQUENCE</scope>
    <source>
        <strain evidence="8">MO-1</strain>
    </source>
</reference>
<dbReference type="PANTHER" id="PTHR43300">
    <property type="entry name" value="ACETYLTRANSFERASE"/>
    <property type="match status" value="1"/>
</dbReference>